<evidence type="ECO:0000313" key="2">
    <source>
        <dbReference type="EMBL" id="MDQ0456378.1"/>
    </source>
</evidence>
<dbReference type="Proteomes" id="UP001235269">
    <property type="component" value="Unassembled WGS sequence"/>
</dbReference>
<name>A0ABU0IDQ5_9HYPH</name>
<organism evidence="2 3">
    <name type="scientific">Rhizobium paknamense</name>
    <dbReference type="NCBI Taxonomy" id="1206817"/>
    <lineage>
        <taxon>Bacteria</taxon>
        <taxon>Pseudomonadati</taxon>
        <taxon>Pseudomonadota</taxon>
        <taxon>Alphaproteobacteria</taxon>
        <taxon>Hyphomicrobiales</taxon>
        <taxon>Rhizobiaceae</taxon>
        <taxon>Rhizobium/Agrobacterium group</taxon>
        <taxon>Rhizobium</taxon>
    </lineage>
</organism>
<accession>A0ABU0IDQ5</accession>
<keyword evidence="3" id="KW-1185">Reference proteome</keyword>
<keyword evidence="1" id="KW-0732">Signal</keyword>
<dbReference type="EMBL" id="JAUSWH010000008">
    <property type="protein sequence ID" value="MDQ0456378.1"/>
    <property type="molecule type" value="Genomic_DNA"/>
</dbReference>
<evidence type="ECO:0008006" key="4">
    <source>
        <dbReference type="Google" id="ProtNLM"/>
    </source>
</evidence>
<reference evidence="2 3" key="1">
    <citation type="submission" date="2023-07" db="EMBL/GenBank/DDBJ databases">
        <title>Genomic Encyclopedia of Type Strains, Phase IV (KMG-IV): sequencing the most valuable type-strain genomes for metagenomic binning, comparative biology and taxonomic classification.</title>
        <authorList>
            <person name="Goeker M."/>
        </authorList>
    </citation>
    <scope>NUCLEOTIDE SEQUENCE [LARGE SCALE GENOMIC DNA]</scope>
    <source>
        <strain evidence="2 3">DSM 100301</strain>
    </source>
</reference>
<gene>
    <name evidence="2" type="ORF">QO005_002719</name>
</gene>
<comment type="caution">
    <text evidence="2">The sequence shown here is derived from an EMBL/GenBank/DDBJ whole genome shotgun (WGS) entry which is preliminary data.</text>
</comment>
<feature type="chain" id="PRO_5045647691" description="UrcA family protein" evidence="1">
    <location>
        <begin position="18"/>
        <end position="122"/>
    </location>
</feature>
<feature type="signal peptide" evidence="1">
    <location>
        <begin position="1"/>
        <end position="17"/>
    </location>
</feature>
<sequence>MKYILPVFLLVSTPAFAQSPPLEQACLSVLQNFLMKPQVKTGISQSFPELKPAGARISYAERDNVEPSDMDDVIDCQFQKPTAPFGLIRFCISSTCYSADEQNADRKRRFEEVRALMDRQAK</sequence>
<evidence type="ECO:0000256" key="1">
    <source>
        <dbReference type="SAM" id="SignalP"/>
    </source>
</evidence>
<proteinExistence type="predicted"/>
<protein>
    <recommendedName>
        <fullName evidence="4">UrcA family protein</fullName>
    </recommendedName>
</protein>
<evidence type="ECO:0000313" key="3">
    <source>
        <dbReference type="Proteomes" id="UP001235269"/>
    </source>
</evidence>
<dbReference type="RefSeq" id="WP_307158576.1">
    <property type="nucleotide sequence ID" value="NZ_JAUSWH010000008.1"/>
</dbReference>